<evidence type="ECO:0000313" key="2">
    <source>
        <dbReference type="Proteomes" id="UP001499851"/>
    </source>
</evidence>
<dbReference type="Proteomes" id="UP001499851">
    <property type="component" value="Unassembled WGS sequence"/>
</dbReference>
<accession>A0ABP4SK78</accession>
<keyword evidence="2" id="KW-1185">Reference proteome</keyword>
<sequence length="386" mass="40158">MPDTAAQAQEDPDPADPSLLQSDAEALETDLALIAEAHGWTVAQARAQHVAAEAVEDAAWAVYERAPDTFVGTVLSLTPGGTPSLLLKGPADDWTTSLAASGAVPIDIVDKQPYSFTELQSLNDRLIDSLTALGYKQISSGEDVLAGTVVAEVQAEPGLRSSSAEIEALLPPDVAAGVDLAVTDALASGFDHAYGGARVRNGASNKCTSGWTVVAPGGTTGVTTAGHCDGIDGILEDGVGAWALTHRQEHIGRYGDVEWKTSTHAEPAKFYPSAGTLRTTREVELLVEMSLNESVCLYGRSSNDRDCGSLIKSRAHSCTIDGVGVRNLIRTNRDIGIGGDSGGGWSYASTAYGGHTGWCTVNGATRDVFSAADLFSSAIGVRVRTA</sequence>
<organism evidence="1 2">
    <name type="scientific">Glycomyces endophyticus</name>
    <dbReference type="NCBI Taxonomy" id="480996"/>
    <lineage>
        <taxon>Bacteria</taxon>
        <taxon>Bacillati</taxon>
        <taxon>Actinomycetota</taxon>
        <taxon>Actinomycetes</taxon>
        <taxon>Glycomycetales</taxon>
        <taxon>Glycomycetaceae</taxon>
        <taxon>Glycomyces</taxon>
    </lineage>
</organism>
<dbReference type="EMBL" id="BAAAQF010000005">
    <property type="protein sequence ID" value="GAA1673551.1"/>
    <property type="molecule type" value="Genomic_DNA"/>
</dbReference>
<reference evidence="2" key="1">
    <citation type="journal article" date="2019" name="Int. J. Syst. Evol. Microbiol.">
        <title>The Global Catalogue of Microorganisms (GCM) 10K type strain sequencing project: providing services to taxonomists for standard genome sequencing and annotation.</title>
        <authorList>
            <consortium name="The Broad Institute Genomics Platform"/>
            <consortium name="The Broad Institute Genome Sequencing Center for Infectious Disease"/>
            <person name="Wu L."/>
            <person name="Ma J."/>
        </authorList>
    </citation>
    <scope>NUCLEOTIDE SEQUENCE [LARGE SCALE GENOMIC DNA]</scope>
    <source>
        <strain evidence="2">JCM 16001</strain>
    </source>
</reference>
<proteinExistence type="predicted"/>
<gene>
    <name evidence="1" type="ORF">GCM10009830_19840</name>
</gene>
<comment type="caution">
    <text evidence="1">The sequence shown here is derived from an EMBL/GenBank/DDBJ whole genome shotgun (WGS) entry which is preliminary data.</text>
</comment>
<dbReference type="Gene3D" id="2.40.10.10">
    <property type="entry name" value="Trypsin-like serine proteases"/>
    <property type="match status" value="2"/>
</dbReference>
<evidence type="ECO:0000313" key="1">
    <source>
        <dbReference type="EMBL" id="GAA1673551.1"/>
    </source>
</evidence>
<dbReference type="InterPro" id="IPR043504">
    <property type="entry name" value="Peptidase_S1_PA_chymotrypsin"/>
</dbReference>
<protein>
    <submittedName>
        <fullName evidence="1">Uncharacterized protein</fullName>
    </submittedName>
</protein>
<name>A0ABP4SK78_9ACTN</name>